<accession>A0A0C5BHT1</accession>
<evidence type="ECO:0000313" key="4">
    <source>
        <dbReference type="Proteomes" id="UP000052979"/>
    </source>
</evidence>
<dbReference type="AlphaFoldDB" id="A0A0C5BHT1"/>
<dbReference type="Proteomes" id="UP000052979">
    <property type="component" value="Unassembled WGS sequence"/>
</dbReference>
<feature type="domain" description="ABC-type glycine betaine transport system substrate-binding" evidence="1">
    <location>
        <begin position="45"/>
        <end position="303"/>
    </location>
</feature>
<dbReference type="KEGG" id="rtc:APU90_09560"/>
<protein>
    <submittedName>
        <fullName evidence="2">Glycine/betaine ABC transporter</fullName>
    </submittedName>
</protein>
<comment type="caution">
    <text evidence="2">The sequence shown here is derived from an EMBL/GenBank/DDBJ whole genome shotgun (WGS) entry which is preliminary data.</text>
</comment>
<dbReference type="Gene3D" id="3.40.190.120">
    <property type="entry name" value="Osmoprotection protein (prox), domain 2"/>
    <property type="match status" value="1"/>
</dbReference>
<dbReference type="EMBL" id="LBFI01000057">
    <property type="protein sequence ID" value="KKM44310.1"/>
    <property type="molecule type" value="Genomic_DNA"/>
</dbReference>
<evidence type="ECO:0000313" key="5">
    <source>
        <dbReference type="Proteomes" id="UP000237966"/>
    </source>
</evidence>
<dbReference type="Pfam" id="PF04069">
    <property type="entry name" value="OpuAC"/>
    <property type="match status" value="1"/>
</dbReference>
<reference evidence="3 5" key="2">
    <citation type="submission" date="2018-02" db="EMBL/GenBank/DDBJ databases">
        <title>Bacteriophage NCPPB3778 and a type I-E CRISPR drive the evolution of the US Biological Select Agent, Rathayibacter toxicus.</title>
        <authorList>
            <person name="Davis E.W.II."/>
            <person name="Tabima J.F."/>
            <person name="Weisberg A.J."/>
            <person name="Lopes L.D."/>
            <person name="Wiseman M.S."/>
            <person name="Wiseman M.S."/>
            <person name="Pupko T."/>
            <person name="Belcher M.S."/>
            <person name="Sechler A.J."/>
            <person name="Tancos M.A."/>
            <person name="Schroeder B.K."/>
            <person name="Murray T.D."/>
            <person name="Luster D.G."/>
            <person name="Schneider W.L."/>
            <person name="Rogers E."/>
            <person name="Andreote F.D."/>
            <person name="Grunwald N.J."/>
            <person name="Putnam M.L."/>
            <person name="Chang J.H."/>
        </authorList>
    </citation>
    <scope>NUCLEOTIDE SEQUENCE [LARGE SCALE GENOMIC DNA]</scope>
    <source>
        <strain evidence="3 5">FH99</strain>
    </source>
</reference>
<dbReference type="GO" id="GO:0043190">
    <property type="term" value="C:ATP-binding cassette (ABC) transporter complex"/>
    <property type="evidence" value="ECO:0007669"/>
    <property type="project" value="InterPro"/>
</dbReference>
<organism evidence="2 4">
    <name type="scientific">Rathayibacter toxicus</name>
    <dbReference type="NCBI Taxonomy" id="145458"/>
    <lineage>
        <taxon>Bacteria</taxon>
        <taxon>Bacillati</taxon>
        <taxon>Actinomycetota</taxon>
        <taxon>Actinomycetes</taxon>
        <taxon>Micrococcales</taxon>
        <taxon>Microbacteriaceae</taxon>
        <taxon>Rathayibacter</taxon>
    </lineage>
</organism>
<gene>
    <name evidence="3" type="ORF">C5C51_07340</name>
    <name evidence="2" type="ORF">VT73_10475</name>
</gene>
<reference evidence="2 4" key="1">
    <citation type="submission" date="2015-04" db="EMBL/GenBank/DDBJ databases">
        <title>Draft genome sequence of Rathayibacter toxicus strain FH-142 (AKA 70134 or CS 32), a Western Australian isolate.</title>
        <authorList>
            <consortium name="Consortium for Microbial Forensics and Genomics (microFORGE)"/>
            <person name="Knight B.M."/>
            <person name="Roberts D.P."/>
            <person name="Lin D."/>
            <person name="Hari K."/>
            <person name="Fletcher J."/>
            <person name="Melcher U."/>
            <person name="Blagden T."/>
            <person name="Luster D.G."/>
            <person name="Sechler A.J."/>
            <person name="Schneider W.L."/>
            <person name="Winegar R.A."/>
        </authorList>
    </citation>
    <scope>NUCLEOTIDE SEQUENCE [LARGE SCALE GENOMIC DNA]</scope>
    <source>
        <strain evidence="2 4">FH142</strain>
    </source>
</reference>
<evidence type="ECO:0000313" key="2">
    <source>
        <dbReference type="EMBL" id="KKM44310.1"/>
    </source>
</evidence>
<evidence type="ECO:0000259" key="1">
    <source>
        <dbReference type="Pfam" id="PF04069"/>
    </source>
</evidence>
<dbReference type="eggNOG" id="COG1732">
    <property type="taxonomic scope" value="Bacteria"/>
</dbReference>
<dbReference type="KEGG" id="rtx:TI83_07520"/>
<dbReference type="RefSeq" id="WP_027691538.1">
    <property type="nucleotide sequence ID" value="NZ_CP010848.1"/>
</dbReference>
<dbReference type="CDD" id="cd13606">
    <property type="entry name" value="PBP2_ProX_like"/>
    <property type="match status" value="1"/>
</dbReference>
<evidence type="ECO:0000313" key="3">
    <source>
        <dbReference type="EMBL" id="PPI14384.1"/>
    </source>
</evidence>
<proteinExistence type="predicted"/>
<dbReference type="STRING" id="145458.APU90_09560"/>
<dbReference type="SUPFAM" id="SSF53850">
    <property type="entry name" value="Periplasmic binding protein-like II"/>
    <property type="match status" value="1"/>
</dbReference>
<dbReference type="Gene3D" id="3.40.190.10">
    <property type="entry name" value="Periplasmic binding protein-like II"/>
    <property type="match status" value="1"/>
</dbReference>
<name>A0A0C5BHT1_9MICO</name>
<keyword evidence="4" id="KW-1185">Reference proteome</keyword>
<dbReference type="OrthoDB" id="9781705at2"/>
<dbReference type="EMBL" id="PSWU01000012">
    <property type="protein sequence ID" value="PPI14384.1"/>
    <property type="molecule type" value="Genomic_DNA"/>
</dbReference>
<sequence length="309" mass="32791">MVTTHFTKGRVIAGALAVGAILVVVGCSSNNPLEQKSGDSAGGGTIVVGSQDYYSNEIIAEIYAQALEKDGFSVDRQFRIGQREIYLPEMKKGSIDVFPEYDGSLLQALTPHAKATSAEDVYTALGSALPDGLRALDAAKARDQNSYTVTRVFADKWALTDIASLKKVTDPIVLGGNSELQTRPYGPDALRSKYGITTNFQAIEDSGGSTTVTALIKNQIQLADIYTADPNIQANNLFSLADPDGLFVADNIVPIVSKKVNEKAAKTLNNISSKLRVDDLISLNSESVNEQKSAASIATAWLASAGITG</sequence>
<dbReference type="GO" id="GO:0022857">
    <property type="term" value="F:transmembrane transporter activity"/>
    <property type="evidence" value="ECO:0007669"/>
    <property type="project" value="InterPro"/>
</dbReference>
<dbReference type="GeneID" id="93666854"/>
<dbReference type="PATRIC" id="fig|145458.7.peg.1708"/>
<dbReference type="Proteomes" id="UP000237966">
    <property type="component" value="Unassembled WGS sequence"/>
</dbReference>
<dbReference type="InterPro" id="IPR007210">
    <property type="entry name" value="ABC_Gly_betaine_transp_sub-bd"/>
</dbReference>